<evidence type="ECO:0000313" key="4">
    <source>
        <dbReference type="Proteomes" id="UP000288805"/>
    </source>
</evidence>
<dbReference type="EMBL" id="QGNW01000212">
    <property type="protein sequence ID" value="RVW84753.1"/>
    <property type="molecule type" value="Genomic_DNA"/>
</dbReference>
<accession>A0A438HJV9</accession>
<gene>
    <name evidence="3" type="ORF">CK203_046694</name>
</gene>
<dbReference type="InterPro" id="IPR044660">
    <property type="entry name" value="IBH1-like"/>
</dbReference>
<protein>
    <submittedName>
        <fullName evidence="3">Uncharacterized protein</fullName>
    </submittedName>
</protein>
<dbReference type="PANTHER" id="PTHR33124:SF96">
    <property type="entry name" value="BHLH DOMAIN-CONTAINING PROTEIN"/>
    <property type="match status" value="1"/>
</dbReference>
<dbReference type="AlphaFoldDB" id="A0A438HJV9"/>
<proteinExistence type="predicted"/>
<comment type="caution">
    <text evidence="3">The sequence shown here is derived from an EMBL/GenBank/DDBJ whole genome shotgun (WGS) entry which is preliminary data.</text>
</comment>
<keyword evidence="2" id="KW-0804">Transcription</keyword>
<organism evidence="3 4">
    <name type="scientific">Vitis vinifera</name>
    <name type="common">Grape</name>
    <dbReference type="NCBI Taxonomy" id="29760"/>
    <lineage>
        <taxon>Eukaryota</taxon>
        <taxon>Viridiplantae</taxon>
        <taxon>Streptophyta</taxon>
        <taxon>Embryophyta</taxon>
        <taxon>Tracheophyta</taxon>
        <taxon>Spermatophyta</taxon>
        <taxon>Magnoliopsida</taxon>
        <taxon>eudicotyledons</taxon>
        <taxon>Gunneridae</taxon>
        <taxon>Pentapetalae</taxon>
        <taxon>rosids</taxon>
        <taxon>Vitales</taxon>
        <taxon>Vitaceae</taxon>
        <taxon>Viteae</taxon>
        <taxon>Vitis</taxon>
    </lineage>
</organism>
<dbReference type="PANTHER" id="PTHR33124">
    <property type="entry name" value="TRANSCRIPTION FACTOR IBH1-LIKE 1"/>
    <property type="match status" value="1"/>
</dbReference>
<reference evidence="3 4" key="1">
    <citation type="journal article" date="2018" name="PLoS Genet.">
        <title>Population sequencing reveals clonal diversity and ancestral inbreeding in the grapevine cultivar Chardonnay.</title>
        <authorList>
            <person name="Roach M.J."/>
            <person name="Johnson D.L."/>
            <person name="Bohlmann J."/>
            <person name="van Vuuren H.J."/>
            <person name="Jones S.J."/>
            <person name="Pretorius I.S."/>
            <person name="Schmidt S.A."/>
            <person name="Borneman A.R."/>
        </authorList>
    </citation>
    <scope>NUCLEOTIDE SEQUENCE [LARGE SCALE GENOMIC DNA]</scope>
    <source>
        <strain evidence="4">cv. Chardonnay</strain>
        <tissue evidence="3">Leaf</tissue>
    </source>
</reference>
<sequence length="121" mass="13942">MDERDPKCQDAASLEVNGMGNRWGNLQKNKARRYIGTKFPSLFDVKIVPFVLSGKMIHSTVKTKQKLIRSSTQRKIDKLRKIIPGCEEVDVETLFQKTMEEILELKMQVDILKRLSKLHGV</sequence>
<evidence type="ECO:0000256" key="1">
    <source>
        <dbReference type="ARBA" id="ARBA00023015"/>
    </source>
</evidence>
<dbReference type="Proteomes" id="UP000288805">
    <property type="component" value="Unassembled WGS sequence"/>
</dbReference>
<evidence type="ECO:0000256" key="2">
    <source>
        <dbReference type="ARBA" id="ARBA00023163"/>
    </source>
</evidence>
<dbReference type="OrthoDB" id="1110920at2759"/>
<evidence type="ECO:0000313" key="3">
    <source>
        <dbReference type="EMBL" id="RVW84753.1"/>
    </source>
</evidence>
<name>A0A438HJV9_VITVI</name>
<keyword evidence="1" id="KW-0805">Transcription regulation</keyword>
<dbReference type="GO" id="GO:0006355">
    <property type="term" value="P:regulation of DNA-templated transcription"/>
    <property type="evidence" value="ECO:0007669"/>
    <property type="project" value="InterPro"/>
</dbReference>